<proteinExistence type="inferred from homology"/>
<feature type="domain" description="ABC1 atypical kinase-like" evidence="2">
    <location>
        <begin position="8"/>
        <end position="304"/>
    </location>
</feature>
<sequence>MCSELEHLHTQAPAHKFHHTQRAIEAAFGMPHSELFDSIEERPVASGSIGQIHRARLSEKGAALTGFEAGQLVAVKVRHPGVADTILRDFATMVAVAGVVGRLEALQHLRLEDTLKQFAAPLKEQVDLAREAANLQRFNFNFRNTPAVQFPVPLYPLVSSEVLVESYEEGDHITRYISGDRAGGGPQGLREKLSDIGAGTMLQMMLMDNLIHSDLHPGNILVRLAPPSGGLVGALYSVLDELKLASPAMPASTRARIDVLQRRWLQPQMVLLDVGMATELSGEDQRNMIGLFQSFAAMDGRACGEWTLRFSGPGQQCPDPEAFKSAIEATFNELRRLDEGADWSDTAFKNGADTLGHILELVRQYKVSLPGHICAVVVTTLVLEGWSNKLDPNHSVLTKVQQMFEATSLPWRQRLMSTVDHLMAEEGQGALLMA</sequence>
<dbReference type="EMBL" id="HBFB01020218">
    <property type="protein sequence ID" value="CAD8683727.1"/>
    <property type="molecule type" value="Transcribed_RNA"/>
</dbReference>
<dbReference type="InterPro" id="IPR011009">
    <property type="entry name" value="Kinase-like_dom_sf"/>
</dbReference>
<dbReference type="Pfam" id="PF03109">
    <property type="entry name" value="ABC1"/>
    <property type="match status" value="1"/>
</dbReference>
<evidence type="ECO:0000259" key="2">
    <source>
        <dbReference type="Pfam" id="PF03109"/>
    </source>
</evidence>
<evidence type="ECO:0000313" key="3">
    <source>
        <dbReference type="EMBL" id="CAD8683727.1"/>
    </source>
</evidence>
<dbReference type="CDD" id="cd13971">
    <property type="entry name" value="ADCK2-like"/>
    <property type="match status" value="1"/>
</dbReference>
<protein>
    <recommendedName>
        <fullName evidence="2">ABC1 atypical kinase-like domain-containing protein</fullName>
    </recommendedName>
</protein>
<dbReference type="InterPro" id="IPR004147">
    <property type="entry name" value="ABC1_dom"/>
</dbReference>
<reference evidence="3" key="1">
    <citation type="submission" date="2021-01" db="EMBL/GenBank/DDBJ databases">
        <authorList>
            <person name="Corre E."/>
            <person name="Pelletier E."/>
            <person name="Niang G."/>
            <person name="Scheremetjew M."/>
            <person name="Finn R."/>
            <person name="Kale V."/>
            <person name="Holt S."/>
            <person name="Cochrane G."/>
            <person name="Meng A."/>
            <person name="Brown T."/>
            <person name="Cohen L."/>
        </authorList>
    </citation>
    <scope>NUCLEOTIDE SEQUENCE</scope>
    <source>
        <strain evidence="3">SAG 11-49</strain>
    </source>
</reference>
<dbReference type="AlphaFoldDB" id="A0A7S0WTQ2"/>
<dbReference type="SUPFAM" id="SSF56112">
    <property type="entry name" value="Protein kinase-like (PK-like)"/>
    <property type="match status" value="1"/>
</dbReference>
<dbReference type="InterPro" id="IPR052402">
    <property type="entry name" value="ADCK_kinase"/>
</dbReference>
<accession>A0A7S0WTQ2</accession>
<dbReference type="PANTHER" id="PTHR45890:SF1">
    <property type="entry name" value="AARF DOMAIN CONTAINING KINASE 2"/>
    <property type="match status" value="1"/>
</dbReference>
<comment type="similarity">
    <text evidence="1">Belongs to the protein kinase superfamily. ADCK protein kinase family.</text>
</comment>
<evidence type="ECO:0000256" key="1">
    <source>
        <dbReference type="ARBA" id="ARBA00009670"/>
    </source>
</evidence>
<dbReference type="PANTHER" id="PTHR45890">
    <property type="entry name" value="AARF DOMAIN CONTAINING KINASE 2 (PREDICTED)"/>
    <property type="match status" value="1"/>
</dbReference>
<organism evidence="3">
    <name type="scientific">Chlamydomonas leiostraca</name>
    <dbReference type="NCBI Taxonomy" id="1034604"/>
    <lineage>
        <taxon>Eukaryota</taxon>
        <taxon>Viridiplantae</taxon>
        <taxon>Chlorophyta</taxon>
        <taxon>core chlorophytes</taxon>
        <taxon>Chlorophyceae</taxon>
        <taxon>CS clade</taxon>
        <taxon>Chlamydomonadales</taxon>
        <taxon>Chlamydomonadaceae</taxon>
        <taxon>Chlamydomonas</taxon>
    </lineage>
</organism>
<name>A0A7S0WTQ2_9CHLO</name>
<gene>
    <name evidence="3" type="ORF">CLEI1391_LOCUS11384</name>
</gene>
<dbReference type="InterPro" id="IPR044095">
    <property type="entry name" value="ADCK2_dom"/>
</dbReference>